<proteinExistence type="predicted"/>
<accession>A0ABV4ALE6</accession>
<dbReference type="InterPro" id="IPR022742">
    <property type="entry name" value="Hydrolase_4"/>
</dbReference>
<evidence type="ECO:0000313" key="2">
    <source>
        <dbReference type="EMBL" id="MEY1662846.1"/>
    </source>
</evidence>
<reference evidence="2 3" key="1">
    <citation type="submission" date="2024-07" db="EMBL/GenBank/DDBJ databases">
        <authorList>
            <person name="Ren Q."/>
        </authorList>
    </citation>
    <scope>NUCLEOTIDE SEQUENCE [LARGE SCALE GENOMIC DNA]</scope>
    <source>
        <strain evidence="2 3">REN37</strain>
    </source>
</reference>
<evidence type="ECO:0000313" key="3">
    <source>
        <dbReference type="Proteomes" id="UP001562065"/>
    </source>
</evidence>
<keyword evidence="2" id="KW-0378">Hydrolase</keyword>
<dbReference type="Proteomes" id="UP001562065">
    <property type="component" value="Unassembled WGS sequence"/>
</dbReference>
<comment type="caution">
    <text evidence="2">The sequence shown here is derived from an EMBL/GenBank/DDBJ whole genome shotgun (WGS) entry which is preliminary data.</text>
</comment>
<dbReference type="PANTHER" id="PTHR11614">
    <property type="entry name" value="PHOSPHOLIPASE-RELATED"/>
    <property type="match status" value="1"/>
</dbReference>
<dbReference type="Pfam" id="PF12146">
    <property type="entry name" value="Hydrolase_4"/>
    <property type="match status" value="1"/>
</dbReference>
<keyword evidence="3" id="KW-1185">Reference proteome</keyword>
<name>A0ABV4ALE6_9GAMM</name>
<dbReference type="Gene3D" id="3.40.50.1820">
    <property type="entry name" value="alpha/beta hydrolase"/>
    <property type="match status" value="1"/>
</dbReference>
<sequence>MEGMPFQPVLLQQGWAPFDWAQPPRGDAQAQAYFGYYGIDFEQRQPQLEHGFGYVDAAGFRIAVHSWRPPSARGTVWVVHGYFDHVGLYRHVIGALLAAGWAVVAFDLPGHGLSSGARAVITDFDLYQQVLNHCLAGAAGHFPGPWHAVGQSTGGAILMQRLLAPDDPFDQVVLLAPLVRPLGYRTASWLHRLVGPFRRFIRRVFTANSNDPEFLHFLAELDPLQPRAISVQWFGALRRWVPRFEALTPVARPLWLVQGDMDDTVDWRYNLAMVETKFPALKVVMLEGARHQLANESERYRARIRQVFHDAFA</sequence>
<dbReference type="EMBL" id="JBGCUO010000002">
    <property type="protein sequence ID" value="MEY1662846.1"/>
    <property type="molecule type" value="Genomic_DNA"/>
</dbReference>
<feature type="domain" description="Serine aminopeptidase S33" evidence="1">
    <location>
        <begin position="71"/>
        <end position="298"/>
    </location>
</feature>
<protein>
    <submittedName>
        <fullName evidence="2">Alpha/beta hydrolase</fullName>
    </submittedName>
</protein>
<evidence type="ECO:0000259" key="1">
    <source>
        <dbReference type="Pfam" id="PF12146"/>
    </source>
</evidence>
<dbReference type="InterPro" id="IPR029058">
    <property type="entry name" value="AB_hydrolase_fold"/>
</dbReference>
<dbReference type="InterPro" id="IPR051044">
    <property type="entry name" value="MAG_DAG_Lipase"/>
</dbReference>
<organism evidence="2 3">
    <name type="scientific">Isoalcanivorax beigongshangi</name>
    <dbReference type="NCBI Taxonomy" id="3238810"/>
    <lineage>
        <taxon>Bacteria</taxon>
        <taxon>Pseudomonadati</taxon>
        <taxon>Pseudomonadota</taxon>
        <taxon>Gammaproteobacteria</taxon>
        <taxon>Oceanospirillales</taxon>
        <taxon>Alcanivoracaceae</taxon>
        <taxon>Isoalcanivorax</taxon>
    </lineage>
</organism>
<gene>
    <name evidence="2" type="ORF">AB5I84_11855</name>
</gene>
<dbReference type="RefSeq" id="WP_369456118.1">
    <property type="nucleotide sequence ID" value="NZ_JBGCUO010000002.1"/>
</dbReference>
<dbReference type="GO" id="GO:0016787">
    <property type="term" value="F:hydrolase activity"/>
    <property type="evidence" value="ECO:0007669"/>
    <property type="project" value="UniProtKB-KW"/>
</dbReference>
<dbReference type="SUPFAM" id="SSF53474">
    <property type="entry name" value="alpha/beta-Hydrolases"/>
    <property type="match status" value="1"/>
</dbReference>